<keyword evidence="1" id="KW-0812">Transmembrane</keyword>
<dbReference type="CDD" id="cd00637">
    <property type="entry name" value="7tm_classA_rhodopsin-like"/>
    <property type="match status" value="1"/>
</dbReference>
<name>A0AA36HDB8_CYLNA</name>
<evidence type="ECO:0000313" key="4">
    <source>
        <dbReference type="Proteomes" id="UP001176961"/>
    </source>
</evidence>
<dbReference type="Gene3D" id="1.20.1070.10">
    <property type="entry name" value="Rhodopsin 7-helix transmembrane proteins"/>
    <property type="match status" value="1"/>
</dbReference>
<dbReference type="InterPro" id="IPR019430">
    <property type="entry name" value="7TM_GPCR_serpentine_rcpt_Srx"/>
</dbReference>
<dbReference type="PANTHER" id="PTHR23017">
    <property type="entry name" value="SERPENTINE RECEPTOR, CLASS X"/>
    <property type="match status" value="1"/>
</dbReference>
<proteinExistence type="predicted"/>
<dbReference type="EMBL" id="CATQJL010000316">
    <property type="protein sequence ID" value="CAJ0608276.1"/>
    <property type="molecule type" value="Genomic_DNA"/>
</dbReference>
<feature type="transmembrane region" description="Helical" evidence="1">
    <location>
        <begin position="195"/>
        <end position="220"/>
    </location>
</feature>
<keyword evidence="1" id="KW-1133">Transmembrane helix</keyword>
<evidence type="ECO:0000256" key="1">
    <source>
        <dbReference type="SAM" id="Phobius"/>
    </source>
</evidence>
<feature type="transmembrane region" description="Helical" evidence="1">
    <location>
        <begin position="51"/>
        <end position="71"/>
    </location>
</feature>
<keyword evidence="1" id="KW-0472">Membrane</keyword>
<evidence type="ECO:0000259" key="2">
    <source>
        <dbReference type="Pfam" id="PF10328"/>
    </source>
</evidence>
<dbReference type="Proteomes" id="UP001176961">
    <property type="component" value="Unassembled WGS sequence"/>
</dbReference>
<dbReference type="SUPFAM" id="SSF81321">
    <property type="entry name" value="Family A G protein-coupled receptor-like"/>
    <property type="match status" value="1"/>
</dbReference>
<dbReference type="AlphaFoldDB" id="A0AA36HDB8"/>
<dbReference type="Pfam" id="PF10328">
    <property type="entry name" value="7TM_GPCR_Srx"/>
    <property type="match status" value="1"/>
</dbReference>
<reference evidence="3" key="1">
    <citation type="submission" date="2023-07" db="EMBL/GenBank/DDBJ databases">
        <authorList>
            <consortium name="CYATHOMIX"/>
        </authorList>
    </citation>
    <scope>NUCLEOTIDE SEQUENCE</scope>
    <source>
        <strain evidence="3">N/A</strain>
    </source>
</reference>
<dbReference type="PANTHER" id="PTHR23017:SF3">
    <property type="entry name" value="G-PROTEIN COUPLED RECEPTORS FAMILY 1 PROFILE DOMAIN-CONTAINING PROTEIN"/>
    <property type="match status" value="1"/>
</dbReference>
<protein>
    <recommendedName>
        <fullName evidence="2">7TM GPCR serpentine receptor class x (Srx) domain-containing protein</fullName>
    </recommendedName>
</protein>
<keyword evidence="4" id="KW-1185">Reference proteome</keyword>
<feature type="transmembrane region" description="Helical" evidence="1">
    <location>
        <begin position="226"/>
        <end position="250"/>
    </location>
</feature>
<comment type="caution">
    <text evidence="3">The sequence shown here is derived from an EMBL/GenBank/DDBJ whole genome shotgun (WGS) entry which is preliminary data.</text>
</comment>
<sequence length="296" mass="33863">MLINATNDTGGLAVEDLSRDTFAVVDLVEGGLILVSCRAIPEKMQFLNLRIGQLSLFFVETAFHCCLCLSINRFLAISYPTLYRQLFTDKVTVITIIFVSLISAFYWAIYFVEGCNFYFDHKYRVWSFGSDPCSVFLSFYIDMAYNVCLFLLVGIIDVATLLQLRSTTKSFLSHLLQTKKKQVQDTILRRRRKEILFFMQTFMNSLIYAFMLVCFHLISRTVSTDFQLFLCTTFIWGFSHAAGGLIVIAFNPQVRRHLLNFRTLKKSLDAISAASTARQHPTTIAPAARQYPTTLF</sequence>
<accession>A0AA36HDB8</accession>
<feature type="transmembrane region" description="Helical" evidence="1">
    <location>
        <begin position="91"/>
        <end position="112"/>
    </location>
</feature>
<evidence type="ECO:0000313" key="3">
    <source>
        <dbReference type="EMBL" id="CAJ0608276.1"/>
    </source>
</evidence>
<feature type="transmembrane region" description="Helical" evidence="1">
    <location>
        <begin position="144"/>
        <end position="164"/>
    </location>
</feature>
<gene>
    <name evidence="3" type="ORF">CYNAS_LOCUS20259</name>
</gene>
<organism evidence="3 4">
    <name type="scientific">Cylicocyclus nassatus</name>
    <name type="common">Nematode worm</name>
    <dbReference type="NCBI Taxonomy" id="53992"/>
    <lineage>
        <taxon>Eukaryota</taxon>
        <taxon>Metazoa</taxon>
        <taxon>Ecdysozoa</taxon>
        <taxon>Nematoda</taxon>
        <taxon>Chromadorea</taxon>
        <taxon>Rhabditida</taxon>
        <taxon>Rhabditina</taxon>
        <taxon>Rhabditomorpha</taxon>
        <taxon>Strongyloidea</taxon>
        <taxon>Strongylidae</taxon>
        <taxon>Cylicocyclus</taxon>
    </lineage>
</organism>
<feature type="domain" description="7TM GPCR serpentine receptor class x (Srx)" evidence="2">
    <location>
        <begin position="46"/>
        <end position="251"/>
    </location>
</feature>